<evidence type="ECO:0000256" key="14">
    <source>
        <dbReference type="RuleBase" id="RU000591"/>
    </source>
</evidence>
<dbReference type="AlphaFoldDB" id="A0A1U7CVZ9"/>
<comment type="catalytic activity">
    <reaction evidence="9 10 13">
        <text>Hydrolysis of proteins in presence of ATP.</text>
        <dbReference type="EC" id="3.4.21.53"/>
    </reaction>
</comment>
<dbReference type="SUPFAM" id="SSF88697">
    <property type="entry name" value="PUA domain-like"/>
    <property type="match status" value="1"/>
</dbReference>
<dbReference type="NCBIfam" id="TIGR00763">
    <property type="entry name" value="lon"/>
    <property type="match status" value="1"/>
</dbReference>
<dbReference type="KEGG" id="pbor:BSF38_04691"/>
<evidence type="ECO:0000256" key="2">
    <source>
        <dbReference type="ARBA" id="ARBA00022490"/>
    </source>
</evidence>
<dbReference type="RefSeq" id="WP_076349526.1">
    <property type="nucleotide sequence ID" value="NZ_CP019082.1"/>
</dbReference>
<keyword evidence="2 9" id="KW-0963">Cytoplasm</keyword>
<keyword evidence="4 9" id="KW-0547">Nucleotide-binding</keyword>
<keyword evidence="5 9" id="KW-0378">Hydrolase</keyword>
<evidence type="ECO:0000256" key="11">
    <source>
        <dbReference type="PIRSR" id="PIRSR001174-1"/>
    </source>
</evidence>
<dbReference type="PROSITE" id="PS51787">
    <property type="entry name" value="LON_N"/>
    <property type="match status" value="1"/>
</dbReference>
<evidence type="ECO:0000256" key="7">
    <source>
        <dbReference type="ARBA" id="ARBA00022840"/>
    </source>
</evidence>
<dbReference type="PROSITE" id="PS51786">
    <property type="entry name" value="LON_PROTEOLYTIC"/>
    <property type="match status" value="1"/>
</dbReference>
<organism evidence="18 19">
    <name type="scientific">Paludisphaera borealis</name>
    <dbReference type="NCBI Taxonomy" id="1387353"/>
    <lineage>
        <taxon>Bacteria</taxon>
        <taxon>Pseudomonadati</taxon>
        <taxon>Planctomycetota</taxon>
        <taxon>Planctomycetia</taxon>
        <taxon>Isosphaerales</taxon>
        <taxon>Isosphaeraceae</taxon>
        <taxon>Paludisphaera</taxon>
    </lineage>
</organism>
<evidence type="ECO:0000256" key="5">
    <source>
        <dbReference type="ARBA" id="ARBA00022801"/>
    </source>
</evidence>
<dbReference type="HAMAP" id="MF_01973">
    <property type="entry name" value="lon_bact"/>
    <property type="match status" value="1"/>
</dbReference>
<dbReference type="InterPro" id="IPR003959">
    <property type="entry name" value="ATPase_AAA_core"/>
</dbReference>
<feature type="domain" description="Lon proteolytic" evidence="16">
    <location>
        <begin position="634"/>
        <end position="815"/>
    </location>
</feature>
<comment type="similarity">
    <text evidence="9 10 13 14">Belongs to the peptidase S16 family.</text>
</comment>
<dbReference type="Gene3D" id="1.20.58.1480">
    <property type="match status" value="1"/>
</dbReference>
<feature type="active site" evidence="9 11">
    <location>
        <position position="721"/>
    </location>
</feature>
<dbReference type="PRINTS" id="PR00830">
    <property type="entry name" value="ENDOLAPTASE"/>
</dbReference>
<evidence type="ECO:0000256" key="6">
    <source>
        <dbReference type="ARBA" id="ARBA00022825"/>
    </source>
</evidence>
<dbReference type="CDD" id="cd19500">
    <property type="entry name" value="RecA-like_Lon"/>
    <property type="match status" value="1"/>
</dbReference>
<dbReference type="InterPro" id="IPR008268">
    <property type="entry name" value="Peptidase_S16_AS"/>
</dbReference>
<keyword evidence="19" id="KW-1185">Reference proteome</keyword>
<dbReference type="FunFam" id="1.20.5.5270:FF:000002">
    <property type="entry name" value="Lon protease homolog"/>
    <property type="match status" value="1"/>
</dbReference>
<dbReference type="SUPFAM" id="SSF54211">
    <property type="entry name" value="Ribosomal protein S5 domain 2-like"/>
    <property type="match status" value="1"/>
</dbReference>
<evidence type="ECO:0000313" key="18">
    <source>
        <dbReference type="EMBL" id="APW63130.1"/>
    </source>
</evidence>
<feature type="active site" evidence="9 11">
    <location>
        <position position="764"/>
    </location>
</feature>
<dbReference type="InterPro" id="IPR027543">
    <property type="entry name" value="Lon_bac"/>
</dbReference>
<keyword evidence="8 9" id="KW-0346">Stress response</keyword>
<dbReference type="GO" id="GO:0004176">
    <property type="term" value="F:ATP-dependent peptidase activity"/>
    <property type="evidence" value="ECO:0007669"/>
    <property type="project" value="UniProtKB-UniRule"/>
</dbReference>
<dbReference type="GO" id="GO:0005524">
    <property type="term" value="F:ATP binding"/>
    <property type="evidence" value="ECO:0007669"/>
    <property type="project" value="UniProtKB-UniRule"/>
</dbReference>
<reference evidence="19" key="1">
    <citation type="submission" date="2016-12" db="EMBL/GenBank/DDBJ databases">
        <title>Comparative genomics of four Isosphaeraceae planctomycetes: a common pool of plasmids and glycoside hydrolase genes.</title>
        <authorList>
            <person name="Ivanova A."/>
        </authorList>
    </citation>
    <scope>NUCLEOTIDE SEQUENCE [LARGE SCALE GENOMIC DNA]</scope>
    <source>
        <strain evidence="19">PX4</strain>
    </source>
</reference>
<dbReference type="EMBL" id="CP019082">
    <property type="protein sequence ID" value="APW63130.1"/>
    <property type="molecule type" value="Genomic_DNA"/>
</dbReference>
<dbReference type="InterPro" id="IPR003593">
    <property type="entry name" value="AAA+_ATPase"/>
</dbReference>
<dbReference type="Gene3D" id="1.20.5.5270">
    <property type="match status" value="1"/>
</dbReference>
<dbReference type="GO" id="GO:0043565">
    <property type="term" value="F:sequence-specific DNA binding"/>
    <property type="evidence" value="ECO:0007669"/>
    <property type="project" value="UniProtKB-UniRule"/>
</dbReference>
<dbReference type="InterPro" id="IPR004815">
    <property type="entry name" value="Lon_bac/euk-typ"/>
</dbReference>
<feature type="region of interest" description="Disordered" evidence="15">
    <location>
        <begin position="1"/>
        <end position="43"/>
    </location>
</feature>
<dbReference type="Pfam" id="PF02190">
    <property type="entry name" value="LON_substr_bdg"/>
    <property type="match status" value="1"/>
</dbReference>
<evidence type="ECO:0000256" key="15">
    <source>
        <dbReference type="SAM" id="MobiDB-lite"/>
    </source>
</evidence>
<dbReference type="FunFam" id="3.40.50.300:FF:000382">
    <property type="entry name" value="Lon protease homolog 2, peroxisomal"/>
    <property type="match status" value="1"/>
</dbReference>
<dbReference type="InterPro" id="IPR015947">
    <property type="entry name" value="PUA-like_sf"/>
</dbReference>
<dbReference type="EC" id="3.4.21.53" evidence="9 10"/>
<dbReference type="InterPro" id="IPR027065">
    <property type="entry name" value="Lon_Prtase"/>
</dbReference>
<evidence type="ECO:0000313" key="19">
    <source>
        <dbReference type="Proteomes" id="UP000186309"/>
    </source>
</evidence>
<comment type="subunit">
    <text evidence="9 10">Homohexamer. Organized in a ring with a central cavity.</text>
</comment>
<comment type="function">
    <text evidence="9">ATP-dependent serine protease that mediates the selective degradation of mutant and abnormal proteins as well as certain short-lived regulatory proteins. Required for cellular homeostasis and for survival from DNA damage and developmental changes induced by stress. Degrades polypeptides processively to yield small peptide fragments that are 5 to 10 amino acids long. Binds to DNA in a double-stranded, site-specific manner.</text>
</comment>
<dbReference type="GO" id="GO:0004252">
    <property type="term" value="F:serine-type endopeptidase activity"/>
    <property type="evidence" value="ECO:0007669"/>
    <property type="project" value="UniProtKB-UniRule"/>
</dbReference>
<dbReference type="InterPro" id="IPR054594">
    <property type="entry name" value="Lon_lid"/>
</dbReference>
<dbReference type="Gene3D" id="3.40.50.300">
    <property type="entry name" value="P-loop containing nucleotide triphosphate hydrolases"/>
    <property type="match status" value="1"/>
</dbReference>
<dbReference type="Pfam" id="PF22667">
    <property type="entry name" value="Lon_lid"/>
    <property type="match status" value="1"/>
</dbReference>
<evidence type="ECO:0000256" key="4">
    <source>
        <dbReference type="ARBA" id="ARBA00022741"/>
    </source>
</evidence>
<keyword evidence="3 9" id="KW-0645">Protease</keyword>
<keyword evidence="6 9" id="KW-0720">Serine protease</keyword>
<feature type="region of interest" description="Disordered" evidence="15">
    <location>
        <begin position="812"/>
        <end position="864"/>
    </location>
</feature>
<proteinExistence type="evidence at transcript level"/>
<dbReference type="OrthoDB" id="9803599at2"/>
<evidence type="ECO:0000259" key="17">
    <source>
        <dbReference type="PROSITE" id="PS51787"/>
    </source>
</evidence>
<dbReference type="GO" id="GO:0016887">
    <property type="term" value="F:ATP hydrolysis activity"/>
    <property type="evidence" value="ECO:0007669"/>
    <property type="project" value="UniProtKB-UniRule"/>
</dbReference>
<dbReference type="SMART" id="SM00382">
    <property type="entry name" value="AAA"/>
    <property type="match status" value="1"/>
</dbReference>
<accession>A0A1U7CVZ9</accession>
<protein>
    <recommendedName>
        <fullName evidence="9 10">Lon protease</fullName>
        <ecNumber evidence="9 10">3.4.21.53</ecNumber>
    </recommendedName>
    <alternativeName>
        <fullName evidence="9">ATP-dependent protease La</fullName>
    </alternativeName>
</protein>
<dbReference type="InterPro" id="IPR046336">
    <property type="entry name" value="Lon_prtase_N_sf"/>
</dbReference>
<sequence>MRPRIKKSQASRGKQSDEAEAKVGDAPRKGAGSRRVRAASDHEAAPVLHANRLPLLPLRSDLVFPQTVVPLVINRASGIRLVDDVLVGERLVGLASQLHPEIDDPGVNDLFPTICVGTVLKMLKFPDGSTRIVCQGQTRAKLVRVVQTEPYLIGEVEPLEEVEEEGVELDALVHHVNRLFQRMVDQSQQIPEELQVAAMNTREPGRLADLLASSLPFSIEERQTLLGEVNVRIRLERLGQYLSRQLAVLELSTRIQEQVGSELSKAQRDHFLRQQIKAIQEELGEGEGENPEVAELWERIKAANPPEEVQREAERELERLVGMHPSSAEYSIVRTYLDWLAILPWAVASRDRLDLRRARKVLDTDHYDLEKIKERILEYLAVRKLKKDMKGPILCFSGPPGTGKTSLGKSIAKALGREFIRISLGGVHDEAEIRGHRRTYVAAMPGRIIQGLRKAGTNNPVFMLDEVDKLGADFRGDPSAALLEVLDPEQNSSFRDHYLDVDFDLSKVMFIATANMLETIPSPLLDRMEVLHLPGYSEEEKTLIAQKYIIPKQLEAHGLVADDLEVTDQAVRKVIADYTREAGLRNLEREIAALCRKVARRRAEGKRRSVTIGPTQVAELLGPSRFFRELVDRTGVPGVATGLAWTPTGGEILFIEATGMAGKGGLTLTGLLGDSMRESAQAAMSYLRSHAKLLLLDPSRISKTDVHIHVPAGAVPKDGPSAGVAIASALISLFRDQPITNELAMTGEVTLTGRVLPVGGVRDKILAARRAGIRTVLLPRHNEKDLVELPPEVKADLTFRLIDTLDDVVPRLFEPPSAKPRQKPEPVKPSTDPLDSVKRKKVAAPSDPKSDLPPQKPHRRSRSL</sequence>
<dbReference type="PANTHER" id="PTHR10046">
    <property type="entry name" value="ATP DEPENDENT LON PROTEASE FAMILY MEMBER"/>
    <property type="match status" value="1"/>
</dbReference>
<evidence type="ECO:0000256" key="10">
    <source>
        <dbReference type="PIRNR" id="PIRNR001174"/>
    </source>
</evidence>
<evidence type="ECO:0000256" key="12">
    <source>
        <dbReference type="PIRSR" id="PIRSR001174-2"/>
    </source>
</evidence>
<dbReference type="InterPro" id="IPR003111">
    <property type="entry name" value="Lon_prtase_N"/>
</dbReference>
<feature type="binding site" evidence="9 12">
    <location>
        <begin position="398"/>
        <end position="405"/>
    </location>
    <ligand>
        <name>ATP</name>
        <dbReference type="ChEBI" id="CHEBI:30616"/>
    </ligand>
</feature>
<dbReference type="InterPro" id="IPR027417">
    <property type="entry name" value="P-loop_NTPase"/>
</dbReference>
<dbReference type="Gene3D" id="2.30.130.40">
    <property type="entry name" value="LON domain-like"/>
    <property type="match status" value="1"/>
</dbReference>
<keyword evidence="7 9" id="KW-0067">ATP-binding</keyword>
<evidence type="ECO:0000256" key="13">
    <source>
        <dbReference type="PROSITE-ProRule" id="PRU01122"/>
    </source>
</evidence>
<evidence type="ECO:0000256" key="9">
    <source>
        <dbReference type="HAMAP-Rule" id="MF_01973"/>
    </source>
</evidence>
<dbReference type="InterPro" id="IPR008269">
    <property type="entry name" value="Lon_proteolytic"/>
</dbReference>
<dbReference type="Pfam" id="PF00004">
    <property type="entry name" value="AAA"/>
    <property type="match status" value="1"/>
</dbReference>
<dbReference type="Gene3D" id="3.30.230.10">
    <property type="match status" value="1"/>
</dbReference>
<feature type="domain" description="Lon N-terminal" evidence="17">
    <location>
        <begin position="53"/>
        <end position="246"/>
    </location>
</feature>
<evidence type="ECO:0000256" key="1">
    <source>
        <dbReference type="ARBA" id="ARBA00004496"/>
    </source>
</evidence>
<dbReference type="PIRSF" id="PIRSF001174">
    <property type="entry name" value="Lon_proteas"/>
    <property type="match status" value="1"/>
</dbReference>
<dbReference type="STRING" id="1387353.BSF38_04691"/>
<gene>
    <name evidence="18" type="primary">lon2</name>
    <name evidence="9" type="synonym">lon</name>
    <name evidence="18" type="ORF">BSF38_04691</name>
</gene>
<dbReference type="SUPFAM" id="SSF52540">
    <property type="entry name" value="P-loop containing nucleoside triphosphate hydrolases"/>
    <property type="match status" value="1"/>
</dbReference>
<feature type="compositionally biased region" description="Basic and acidic residues" evidence="15">
    <location>
        <begin position="14"/>
        <end position="28"/>
    </location>
</feature>
<dbReference type="InterPro" id="IPR014721">
    <property type="entry name" value="Ribsml_uS5_D2-typ_fold_subgr"/>
</dbReference>
<dbReference type="GO" id="GO:0005737">
    <property type="term" value="C:cytoplasm"/>
    <property type="evidence" value="ECO:0007669"/>
    <property type="project" value="UniProtKB-SubCell"/>
</dbReference>
<name>A0A1U7CVZ9_9BACT</name>
<comment type="induction">
    <text evidence="9">By heat shock.</text>
</comment>
<dbReference type="Pfam" id="PF05362">
    <property type="entry name" value="Lon_C"/>
    <property type="match status" value="1"/>
</dbReference>
<dbReference type="GO" id="GO:0006515">
    <property type="term" value="P:protein quality control for misfolded or incompletely synthesized proteins"/>
    <property type="evidence" value="ECO:0007669"/>
    <property type="project" value="UniProtKB-UniRule"/>
</dbReference>
<dbReference type="Proteomes" id="UP000186309">
    <property type="component" value="Chromosome"/>
</dbReference>
<evidence type="ECO:0000256" key="3">
    <source>
        <dbReference type="ARBA" id="ARBA00022670"/>
    </source>
</evidence>
<evidence type="ECO:0000256" key="8">
    <source>
        <dbReference type="ARBA" id="ARBA00023016"/>
    </source>
</evidence>
<dbReference type="SMART" id="SM00464">
    <property type="entry name" value="LON"/>
    <property type="match status" value="1"/>
</dbReference>
<evidence type="ECO:0000259" key="16">
    <source>
        <dbReference type="PROSITE" id="PS51786"/>
    </source>
</evidence>
<dbReference type="Gene3D" id="1.10.8.60">
    <property type="match status" value="1"/>
</dbReference>
<comment type="subcellular location">
    <subcellularLocation>
        <location evidence="1 9 10">Cytoplasm</location>
    </subcellularLocation>
</comment>
<dbReference type="InterPro" id="IPR020568">
    <property type="entry name" value="Ribosomal_Su5_D2-typ_SF"/>
</dbReference>
<dbReference type="PROSITE" id="PS01046">
    <property type="entry name" value="LON_SER"/>
    <property type="match status" value="1"/>
</dbReference>
<dbReference type="GO" id="GO:0034605">
    <property type="term" value="P:cellular response to heat"/>
    <property type="evidence" value="ECO:0007669"/>
    <property type="project" value="UniProtKB-UniRule"/>
</dbReference>